<keyword evidence="3" id="KW-1185">Reference proteome</keyword>
<evidence type="ECO:0000256" key="1">
    <source>
        <dbReference type="SAM" id="MobiDB-lite"/>
    </source>
</evidence>
<name>A0A7J8GCN3_ROUAE</name>
<protein>
    <submittedName>
        <fullName evidence="2">Uncharacterized protein</fullName>
    </submittedName>
</protein>
<feature type="compositionally biased region" description="Basic and acidic residues" evidence="1">
    <location>
        <begin position="94"/>
        <end position="103"/>
    </location>
</feature>
<gene>
    <name evidence="2" type="ORF">HJG63_011772</name>
</gene>
<dbReference type="EMBL" id="JACASE010000006">
    <property type="protein sequence ID" value="KAF6457252.1"/>
    <property type="molecule type" value="Genomic_DNA"/>
</dbReference>
<feature type="compositionally biased region" description="Low complexity" evidence="1">
    <location>
        <begin position="49"/>
        <end position="65"/>
    </location>
</feature>
<evidence type="ECO:0000313" key="2">
    <source>
        <dbReference type="EMBL" id="KAF6457252.1"/>
    </source>
</evidence>
<evidence type="ECO:0000313" key="3">
    <source>
        <dbReference type="Proteomes" id="UP000593571"/>
    </source>
</evidence>
<organism evidence="2 3">
    <name type="scientific">Rousettus aegyptiacus</name>
    <name type="common">Egyptian fruit bat</name>
    <name type="synonym">Pteropus aegyptiacus</name>
    <dbReference type="NCBI Taxonomy" id="9407"/>
    <lineage>
        <taxon>Eukaryota</taxon>
        <taxon>Metazoa</taxon>
        <taxon>Chordata</taxon>
        <taxon>Craniata</taxon>
        <taxon>Vertebrata</taxon>
        <taxon>Euteleostomi</taxon>
        <taxon>Mammalia</taxon>
        <taxon>Eutheria</taxon>
        <taxon>Laurasiatheria</taxon>
        <taxon>Chiroptera</taxon>
        <taxon>Yinpterochiroptera</taxon>
        <taxon>Pteropodoidea</taxon>
        <taxon>Pteropodidae</taxon>
        <taxon>Rousettinae</taxon>
        <taxon>Rousettus</taxon>
    </lineage>
</organism>
<comment type="caution">
    <text evidence="2">The sequence shown here is derived from an EMBL/GenBank/DDBJ whole genome shotgun (WGS) entry which is preliminary data.</text>
</comment>
<proteinExistence type="predicted"/>
<feature type="compositionally biased region" description="Low complexity" evidence="1">
    <location>
        <begin position="104"/>
        <end position="121"/>
    </location>
</feature>
<accession>A0A7J8GCN3</accession>
<dbReference type="Proteomes" id="UP000593571">
    <property type="component" value="Unassembled WGS sequence"/>
</dbReference>
<feature type="region of interest" description="Disordered" evidence="1">
    <location>
        <begin position="34"/>
        <end position="162"/>
    </location>
</feature>
<reference evidence="2 3" key="1">
    <citation type="journal article" date="2020" name="Nature">
        <title>Six reference-quality genomes reveal evolution of bat adaptations.</title>
        <authorList>
            <person name="Jebb D."/>
            <person name="Huang Z."/>
            <person name="Pippel M."/>
            <person name="Hughes G.M."/>
            <person name="Lavrichenko K."/>
            <person name="Devanna P."/>
            <person name="Winkler S."/>
            <person name="Jermiin L.S."/>
            <person name="Skirmuntt E.C."/>
            <person name="Katzourakis A."/>
            <person name="Burkitt-Gray L."/>
            <person name="Ray D.A."/>
            <person name="Sullivan K.A.M."/>
            <person name="Roscito J.G."/>
            <person name="Kirilenko B.M."/>
            <person name="Davalos L.M."/>
            <person name="Corthals A.P."/>
            <person name="Power M.L."/>
            <person name="Jones G."/>
            <person name="Ransome R.D."/>
            <person name="Dechmann D.K.N."/>
            <person name="Locatelli A.G."/>
            <person name="Puechmaille S.J."/>
            <person name="Fedrigo O."/>
            <person name="Jarvis E.D."/>
            <person name="Hiller M."/>
            <person name="Vernes S.C."/>
            <person name="Myers E.W."/>
            <person name="Teeling E.C."/>
        </authorList>
    </citation>
    <scope>NUCLEOTIDE SEQUENCE [LARGE SCALE GENOMIC DNA]</scope>
    <source>
        <strain evidence="2">MRouAeg1</strain>
        <tissue evidence="2">Muscle</tissue>
    </source>
</reference>
<sequence>MATVLKSDSAECRVPGTVTGDGKVRVDIISASLRSRLAPARNTGDERPASAAPPQAPALRAAQVPGTRERTRMRTAVPPGKQRRVPGRWNADANRGRGARESRTAAAATHAGAATRTRLAGVTSSRRSQGVRAHSHPAAPSRPQRQNHRGKQVVIIKDREQK</sequence>
<dbReference type="AlphaFoldDB" id="A0A7J8GCN3"/>